<feature type="domain" description="ABC transporter" evidence="8">
    <location>
        <begin position="4"/>
        <end position="234"/>
    </location>
</feature>
<reference evidence="9 10" key="1">
    <citation type="submission" date="2016-11" db="EMBL/GenBank/DDBJ databases">
        <authorList>
            <person name="Jaros S."/>
            <person name="Januszkiewicz K."/>
            <person name="Wedrychowicz H."/>
        </authorList>
    </citation>
    <scope>NUCLEOTIDE SEQUENCE [LARGE SCALE GENOMIC DNA]</scope>
    <source>
        <strain evidence="9 10">NF2</strain>
    </source>
</reference>
<dbReference type="EC" id="7.6.2.9" evidence="6"/>
<proteinExistence type="predicted"/>
<evidence type="ECO:0000256" key="7">
    <source>
        <dbReference type="ARBA" id="ARBA00070305"/>
    </source>
</evidence>
<evidence type="ECO:0000256" key="2">
    <source>
        <dbReference type="ARBA" id="ARBA00022741"/>
    </source>
</evidence>
<keyword evidence="1" id="KW-0813">Transport</keyword>
<keyword evidence="3 9" id="KW-0067">ATP-binding</keyword>
<accession>A0A220MNR4</accession>
<evidence type="ECO:0000256" key="6">
    <source>
        <dbReference type="ARBA" id="ARBA00066388"/>
    </source>
</evidence>
<dbReference type="KEGG" id="bfm:BP422_25420"/>
<evidence type="ECO:0000256" key="3">
    <source>
        <dbReference type="ARBA" id="ARBA00022840"/>
    </source>
</evidence>
<evidence type="ECO:0000256" key="4">
    <source>
        <dbReference type="ARBA" id="ARBA00052482"/>
    </source>
</evidence>
<dbReference type="InterPro" id="IPR027417">
    <property type="entry name" value="P-loop_NTPase"/>
</dbReference>
<dbReference type="SUPFAM" id="SSF52540">
    <property type="entry name" value="P-loop containing nucleoside triphosphate hydrolases"/>
    <property type="match status" value="1"/>
</dbReference>
<dbReference type="PANTHER" id="PTHR42781">
    <property type="entry name" value="SPERMIDINE/PUTRESCINE IMPORT ATP-BINDING PROTEIN POTA"/>
    <property type="match status" value="1"/>
</dbReference>
<dbReference type="EMBL" id="CP018145">
    <property type="protein sequence ID" value="ASJ56583.1"/>
    <property type="molecule type" value="Genomic_DNA"/>
</dbReference>
<protein>
    <recommendedName>
        <fullName evidence="7">Carnitine transport ATP-binding protein OpuCA</fullName>
        <ecNumber evidence="6">7.6.2.9</ecNumber>
    </recommendedName>
</protein>
<dbReference type="SMART" id="SM00382">
    <property type="entry name" value="AAA"/>
    <property type="match status" value="1"/>
</dbReference>
<sequence length="339" mass="37935">MSYVQIEHLSKTFHGQHVLQQLDLAIEKGELVTLLGPSGCGKSTLLRILSGLTAPDTGMIYIDGKDVTDVSPKNRQIGMVFQSYALFPNLTVSQNIAFGLEMNKISKTEIRLRVQEMIELVGLVGKEQAYPRELSGGQQQRVALARSLVTRPKVLLLDEPLSALDAQIRKNLQKQLRTIQRELNMTTVLVTHDQEEAMAVSDRIYIMNGGRIVQYGSPQEIYTQPRSEFVARFIGNYNVLTAEQLNRIAPNLSHPAVERFAIRPETFREQPLAGEDICLTGNIAQVTMLGNITRYELNISDVPVLVDTLHLSFEQEQIGTTKTLYVCPKDVIPLYDTIA</sequence>
<dbReference type="GO" id="GO:0005524">
    <property type="term" value="F:ATP binding"/>
    <property type="evidence" value="ECO:0007669"/>
    <property type="project" value="UniProtKB-KW"/>
</dbReference>
<dbReference type="Pfam" id="PF00005">
    <property type="entry name" value="ABC_tran"/>
    <property type="match status" value="1"/>
</dbReference>
<dbReference type="GO" id="GO:0016887">
    <property type="term" value="F:ATP hydrolysis activity"/>
    <property type="evidence" value="ECO:0007669"/>
    <property type="project" value="InterPro"/>
</dbReference>
<organism evidence="9 10">
    <name type="scientific">Brevibacillus formosus</name>
    <dbReference type="NCBI Taxonomy" id="54913"/>
    <lineage>
        <taxon>Bacteria</taxon>
        <taxon>Bacillati</taxon>
        <taxon>Bacillota</taxon>
        <taxon>Bacilli</taxon>
        <taxon>Bacillales</taxon>
        <taxon>Paenibacillaceae</taxon>
        <taxon>Brevibacillus</taxon>
    </lineage>
</organism>
<dbReference type="AlphaFoldDB" id="A0A220MNR4"/>
<keyword evidence="2" id="KW-0547">Nucleotide-binding</keyword>
<comment type="subunit">
    <text evidence="5">The complex is composed of two ATP-binding proteins (OpuCA), two transmembrane proteins (OpuCB and OpuCD) and a solute-binding protein (OpuCC).</text>
</comment>
<dbReference type="InterPro" id="IPR003439">
    <property type="entry name" value="ABC_transporter-like_ATP-bd"/>
</dbReference>
<gene>
    <name evidence="9" type="ORF">BP422_25420</name>
</gene>
<evidence type="ECO:0000256" key="5">
    <source>
        <dbReference type="ARBA" id="ARBA00063934"/>
    </source>
</evidence>
<evidence type="ECO:0000313" key="9">
    <source>
        <dbReference type="EMBL" id="ASJ56583.1"/>
    </source>
</evidence>
<dbReference type="Proteomes" id="UP000197781">
    <property type="component" value="Chromosome"/>
</dbReference>
<dbReference type="Gene3D" id="3.40.50.300">
    <property type="entry name" value="P-loop containing nucleotide triphosphate hydrolases"/>
    <property type="match status" value="1"/>
</dbReference>
<dbReference type="InterPro" id="IPR050093">
    <property type="entry name" value="ABC_SmlMolc_Importer"/>
</dbReference>
<dbReference type="InterPro" id="IPR003593">
    <property type="entry name" value="AAA+_ATPase"/>
</dbReference>
<dbReference type="PROSITE" id="PS50893">
    <property type="entry name" value="ABC_TRANSPORTER_2"/>
    <property type="match status" value="1"/>
</dbReference>
<dbReference type="PANTHER" id="PTHR42781:SF4">
    <property type="entry name" value="SPERMIDINE_PUTRESCINE IMPORT ATP-BINDING PROTEIN POTA"/>
    <property type="match status" value="1"/>
</dbReference>
<dbReference type="FunFam" id="3.40.50.300:FF:000425">
    <property type="entry name" value="Probable ABC transporter, ATP-binding subunit"/>
    <property type="match status" value="1"/>
</dbReference>
<evidence type="ECO:0000313" key="10">
    <source>
        <dbReference type="Proteomes" id="UP000197781"/>
    </source>
</evidence>
<dbReference type="PROSITE" id="PS00211">
    <property type="entry name" value="ABC_TRANSPORTER_1"/>
    <property type="match status" value="1"/>
</dbReference>
<name>A0A220MNR4_9BACL</name>
<dbReference type="InterPro" id="IPR017871">
    <property type="entry name" value="ABC_transporter-like_CS"/>
</dbReference>
<dbReference type="RefSeq" id="WP_088910141.1">
    <property type="nucleotide sequence ID" value="NZ_CP018145.1"/>
</dbReference>
<evidence type="ECO:0000256" key="1">
    <source>
        <dbReference type="ARBA" id="ARBA00022448"/>
    </source>
</evidence>
<comment type="catalytic activity">
    <reaction evidence="4">
        <text>a quaternary ammonium(out) + ATP + H2O = a quaternary ammonium(in) + ADP + phosphate + H(+)</text>
        <dbReference type="Rhea" id="RHEA:11036"/>
        <dbReference type="ChEBI" id="CHEBI:15377"/>
        <dbReference type="ChEBI" id="CHEBI:15378"/>
        <dbReference type="ChEBI" id="CHEBI:30616"/>
        <dbReference type="ChEBI" id="CHEBI:35267"/>
        <dbReference type="ChEBI" id="CHEBI:43474"/>
        <dbReference type="ChEBI" id="CHEBI:456216"/>
        <dbReference type="EC" id="7.6.2.9"/>
    </reaction>
</comment>
<dbReference type="GO" id="GO:0015418">
    <property type="term" value="F:ABC-type quaternary ammonium compound transporting activity"/>
    <property type="evidence" value="ECO:0007669"/>
    <property type="project" value="UniProtKB-EC"/>
</dbReference>
<evidence type="ECO:0000259" key="8">
    <source>
        <dbReference type="PROSITE" id="PS50893"/>
    </source>
</evidence>